<evidence type="ECO:0000256" key="1">
    <source>
        <dbReference type="ARBA" id="ARBA00004123"/>
    </source>
</evidence>
<evidence type="ECO:0000313" key="5">
    <source>
        <dbReference type="Proteomes" id="UP000037460"/>
    </source>
</evidence>
<dbReference type="GO" id="GO:0006357">
    <property type="term" value="P:regulation of transcription by RNA polymerase II"/>
    <property type="evidence" value="ECO:0007669"/>
    <property type="project" value="TreeGrafter"/>
</dbReference>
<protein>
    <submittedName>
        <fullName evidence="4">Protein always early 3-like protein</fullName>
    </submittedName>
</protein>
<dbReference type="SMART" id="SM01135">
    <property type="entry name" value="DIRP"/>
    <property type="match status" value="1"/>
</dbReference>
<sequence length="467" mass="50003">MLRASGLGHVTKLTRFEWSFVRALYGRPRRLSKPFLDAERARLHEYRQDVRQLRKLQTSGHAAAAAAEAALGLQGCVVQMAVGQRVTAFHPKERHLFSGTVLTPDGDHYRVQFDRPKLGPLAAAPLVGASESTAPAAGPVGGIASVARSDLKELQLLAYAMRLLERKRLLLDELKAVTHQGEKELIRVAHQIERAVAEGRAVLIVSEDDIAPERSIAEGRRVPIRVEVTAAQQRLLGQVPSPMTLPAVGALLTQLRAQHGADEARQLEVQIARWCGEIEWLTDELRSTARALDTALIALRPVAQRFSLALGAAAPEPQTHGMGLAFCAGLREHAADAAAAVVASILCAQHGAASDSTGEATSERTGMVSSDAPVQASLQLRLQLPPKTLRDSITSAISLLLQLHAWSTAPISPAECRAGLLAAVKQLAPICETNRPQFNEVVAAAQQLQALVCGQVAGLPKGAGLRR</sequence>
<dbReference type="Pfam" id="PF06584">
    <property type="entry name" value="DIRP"/>
    <property type="match status" value="1"/>
</dbReference>
<evidence type="ECO:0000259" key="3">
    <source>
        <dbReference type="SMART" id="SM01135"/>
    </source>
</evidence>
<reference evidence="5" key="1">
    <citation type="journal article" date="2015" name="PLoS Genet.">
        <title>Genome Sequence and Transcriptome Analyses of Chrysochromulina tobin: Metabolic Tools for Enhanced Algal Fitness in the Prominent Order Prymnesiales (Haptophyceae).</title>
        <authorList>
            <person name="Hovde B.T."/>
            <person name="Deodato C.R."/>
            <person name="Hunsperger H.M."/>
            <person name="Ryken S.A."/>
            <person name="Yost W."/>
            <person name="Jha R.K."/>
            <person name="Patterson J."/>
            <person name="Monnat R.J. Jr."/>
            <person name="Barlow S.B."/>
            <person name="Starkenburg S.R."/>
            <person name="Cattolico R.A."/>
        </authorList>
    </citation>
    <scope>NUCLEOTIDE SEQUENCE</scope>
    <source>
        <strain evidence="5">CCMP291</strain>
    </source>
</reference>
<name>A0A0M0JK61_9EUKA</name>
<dbReference type="EMBL" id="JWZX01002780">
    <property type="protein sequence ID" value="KOO26961.1"/>
    <property type="molecule type" value="Genomic_DNA"/>
</dbReference>
<comment type="caution">
    <text evidence="4">The sequence shown here is derived from an EMBL/GenBank/DDBJ whole genome shotgun (WGS) entry which is preliminary data.</text>
</comment>
<dbReference type="OrthoDB" id="2339771at2759"/>
<dbReference type="Proteomes" id="UP000037460">
    <property type="component" value="Unassembled WGS sequence"/>
</dbReference>
<dbReference type="InterPro" id="IPR033471">
    <property type="entry name" value="DIRP"/>
</dbReference>
<evidence type="ECO:0000256" key="2">
    <source>
        <dbReference type="ARBA" id="ARBA00023242"/>
    </source>
</evidence>
<comment type="subcellular location">
    <subcellularLocation>
        <location evidence="1">Nucleus</location>
    </subcellularLocation>
</comment>
<gene>
    <name evidence="4" type="ORF">Ctob_007936</name>
</gene>
<evidence type="ECO:0000313" key="4">
    <source>
        <dbReference type="EMBL" id="KOO26961.1"/>
    </source>
</evidence>
<proteinExistence type="predicted"/>
<dbReference type="GO" id="GO:0006351">
    <property type="term" value="P:DNA-templated transcription"/>
    <property type="evidence" value="ECO:0007669"/>
    <property type="project" value="InterPro"/>
</dbReference>
<dbReference type="AlphaFoldDB" id="A0A0M0JK61"/>
<dbReference type="PANTHER" id="PTHR21689">
    <property type="entry name" value="LIN-9"/>
    <property type="match status" value="1"/>
</dbReference>
<dbReference type="PANTHER" id="PTHR21689:SF2">
    <property type="entry name" value="PROTEIN LIN-9 HOMOLOG"/>
    <property type="match status" value="1"/>
</dbReference>
<dbReference type="GO" id="GO:0017053">
    <property type="term" value="C:transcription repressor complex"/>
    <property type="evidence" value="ECO:0007669"/>
    <property type="project" value="InterPro"/>
</dbReference>
<keyword evidence="2" id="KW-0539">Nucleus</keyword>
<organism evidence="4 5">
    <name type="scientific">Chrysochromulina tobinii</name>
    <dbReference type="NCBI Taxonomy" id="1460289"/>
    <lineage>
        <taxon>Eukaryota</taxon>
        <taxon>Haptista</taxon>
        <taxon>Haptophyta</taxon>
        <taxon>Prymnesiophyceae</taxon>
        <taxon>Prymnesiales</taxon>
        <taxon>Chrysochromulinaceae</taxon>
        <taxon>Chrysochromulina</taxon>
    </lineage>
</organism>
<keyword evidence="5" id="KW-1185">Reference proteome</keyword>
<dbReference type="InterPro" id="IPR010561">
    <property type="entry name" value="LIN-9/ALY1"/>
</dbReference>
<dbReference type="GO" id="GO:0005654">
    <property type="term" value="C:nucleoplasm"/>
    <property type="evidence" value="ECO:0007669"/>
    <property type="project" value="TreeGrafter"/>
</dbReference>
<dbReference type="GO" id="GO:0051726">
    <property type="term" value="P:regulation of cell cycle"/>
    <property type="evidence" value="ECO:0007669"/>
    <property type="project" value="TreeGrafter"/>
</dbReference>
<feature type="domain" description="DIRP" evidence="3">
    <location>
        <begin position="1"/>
        <end position="92"/>
    </location>
</feature>
<accession>A0A0M0JK61</accession>
<dbReference type="GO" id="GO:0003677">
    <property type="term" value="F:DNA binding"/>
    <property type="evidence" value="ECO:0007669"/>
    <property type="project" value="TreeGrafter"/>
</dbReference>